<proteinExistence type="predicted"/>
<name>A0A9D4HIV7_DREPO</name>
<comment type="caution">
    <text evidence="3">The sequence shown here is derived from an EMBL/GenBank/DDBJ whole genome shotgun (WGS) entry which is preliminary data.</text>
</comment>
<feature type="domain" description="Sushi" evidence="2">
    <location>
        <begin position="12"/>
        <end position="69"/>
    </location>
</feature>
<dbReference type="InterPro" id="IPR035976">
    <property type="entry name" value="Sushi/SCR/CCP_sf"/>
</dbReference>
<gene>
    <name evidence="3" type="ORF">DPMN_061950</name>
</gene>
<dbReference type="EMBL" id="JAIWYP010000013">
    <property type="protein sequence ID" value="KAH3719119.1"/>
    <property type="molecule type" value="Genomic_DNA"/>
</dbReference>
<organism evidence="3 4">
    <name type="scientific">Dreissena polymorpha</name>
    <name type="common">Zebra mussel</name>
    <name type="synonym">Mytilus polymorpha</name>
    <dbReference type="NCBI Taxonomy" id="45954"/>
    <lineage>
        <taxon>Eukaryota</taxon>
        <taxon>Metazoa</taxon>
        <taxon>Spiralia</taxon>
        <taxon>Lophotrochozoa</taxon>
        <taxon>Mollusca</taxon>
        <taxon>Bivalvia</taxon>
        <taxon>Autobranchia</taxon>
        <taxon>Heteroconchia</taxon>
        <taxon>Euheterodonta</taxon>
        <taxon>Imparidentia</taxon>
        <taxon>Neoheterodontei</taxon>
        <taxon>Myida</taxon>
        <taxon>Dreissenoidea</taxon>
        <taxon>Dreissenidae</taxon>
        <taxon>Dreissena</taxon>
    </lineage>
</organism>
<evidence type="ECO:0000259" key="2">
    <source>
        <dbReference type="SMART" id="SM00032"/>
    </source>
</evidence>
<dbReference type="Gene3D" id="2.10.70.10">
    <property type="entry name" value="Complement Module, domain 1"/>
    <property type="match status" value="1"/>
</dbReference>
<keyword evidence="4" id="KW-1185">Reference proteome</keyword>
<dbReference type="Proteomes" id="UP000828390">
    <property type="component" value="Unassembled WGS sequence"/>
</dbReference>
<dbReference type="CDD" id="cd00033">
    <property type="entry name" value="CCP"/>
    <property type="match status" value="1"/>
</dbReference>
<dbReference type="SUPFAM" id="SSF57535">
    <property type="entry name" value="Complement control module/SCR domain"/>
    <property type="match status" value="1"/>
</dbReference>
<protein>
    <recommendedName>
        <fullName evidence="2">Sushi domain-containing protein</fullName>
    </recommendedName>
</protein>
<evidence type="ECO:0000313" key="3">
    <source>
        <dbReference type="EMBL" id="KAH3719119.1"/>
    </source>
</evidence>
<dbReference type="InterPro" id="IPR000436">
    <property type="entry name" value="Sushi_SCR_CCP_dom"/>
</dbReference>
<keyword evidence="1" id="KW-1015">Disulfide bond</keyword>
<accession>A0A9D4HIV7</accession>
<reference evidence="3" key="2">
    <citation type="submission" date="2020-11" db="EMBL/GenBank/DDBJ databases">
        <authorList>
            <person name="McCartney M.A."/>
            <person name="Auch B."/>
            <person name="Kono T."/>
            <person name="Mallez S."/>
            <person name="Becker A."/>
            <person name="Gohl D.M."/>
            <person name="Silverstein K.A.T."/>
            <person name="Koren S."/>
            <person name="Bechman K.B."/>
            <person name="Herman A."/>
            <person name="Abrahante J.E."/>
            <person name="Garbe J."/>
        </authorList>
    </citation>
    <scope>NUCLEOTIDE SEQUENCE</scope>
    <source>
        <strain evidence="3">Duluth1</strain>
        <tissue evidence="3">Whole animal</tissue>
    </source>
</reference>
<evidence type="ECO:0000313" key="4">
    <source>
        <dbReference type="Proteomes" id="UP000828390"/>
    </source>
</evidence>
<evidence type="ECO:0000256" key="1">
    <source>
        <dbReference type="ARBA" id="ARBA00023157"/>
    </source>
</evidence>
<reference evidence="3" key="1">
    <citation type="journal article" date="2019" name="bioRxiv">
        <title>The Genome of the Zebra Mussel, Dreissena polymorpha: A Resource for Invasive Species Research.</title>
        <authorList>
            <person name="McCartney M.A."/>
            <person name="Auch B."/>
            <person name="Kono T."/>
            <person name="Mallez S."/>
            <person name="Zhang Y."/>
            <person name="Obille A."/>
            <person name="Becker A."/>
            <person name="Abrahante J.E."/>
            <person name="Garbe J."/>
            <person name="Badalamenti J.P."/>
            <person name="Herman A."/>
            <person name="Mangelson H."/>
            <person name="Liachko I."/>
            <person name="Sullivan S."/>
            <person name="Sone E.D."/>
            <person name="Koren S."/>
            <person name="Silverstein K.A.T."/>
            <person name="Beckman K.B."/>
            <person name="Gohl D.M."/>
        </authorList>
    </citation>
    <scope>NUCLEOTIDE SEQUENCE</scope>
    <source>
        <strain evidence="3">Duluth1</strain>
        <tissue evidence="3">Whole animal</tissue>
    </source>
</reference>
<dbReference type="Pfam" id="PF00084">
    <property type="entry name" value="Sushi"/>
    <property type="match status" value="1"/>
</dbReference>
<sequence>MFKDGYFSVISCQTLRPISHGKWIIPDLRLLPGTNALLECQAGYHVNGDATVTCTSSGERESFVYLRVCLPDISSSGISLHWVQNLALMSIYMFN</sequence>
<dbReference type="SMART" id="SM00032">
    <property type="entry name" value="CCP"/>
    <property type="match status" value="1"/>
</dbReference>
<dbReference type="AlphaFoldDB" id="A0A9D4HIV7"/>